<dbReference type="Proteomes" id="UP001152519">
    <property type="component" value="Unassembled WGS sequence"/>
</dbReference>
<feature type="compositionally biased region" description="Basic residues" evidence="1">
    <location>
        <begin position="44"/>
        <end position="53"/>
    </location>
</feature>
<gene>
    <name evidence="2" type="ORF">SCOCK_300055</name>
</gene>
<feature type="compositionally biased region" description="Polar residues" evidence="1">
    <location>
        <begin position="119"/>
        <end position="129"/>
    </location>
</feature>
<protein>
    <submittedName>
        <fullName evidence="2">Uncharacterized protein</fullName>
    </submittedName>
</protein>
<name>A0A9W4E8D0_9ACTN</name>
<organism evidence="2 3">
    <name type="scientific">Actinacidiphila cocklensis</name>
    <dbReference type="NCBI Taxonomy" id="887465"/>
    <lineage>
        <taxon>Bacteria</taxon>
        <taxon>Bacillati</taxon>
        <taxon>Actinomycetota</taxon>
        <taxon>Actinomycetes</taxon>
        <taxon>Kitasatosporales</taxon>
        <taxon>Streptomycetaceae</taxon>
        <taxon>Actinacidiphila</taxon>
    </lineage>
</organism>
<proteinExistence type="predicted"/>
<reference evidence="2" key="1">
    <citation type="submission" date="2021-05" db="EMBL/GenBank/DDBJ databases">
        <authorList>
            <person name="Arsene-Ploetze F."/>
        </authorList>
    </citation>
    <scope>NUCLEOTIDE SEQUENCE</scope>
    <source>
        <strain evidence="2">DSM 42138</strain>
    </source>
</reference>
<dbReference type="EMBL" id="CAJSLV010000060">
    <property type="protein sequence ID" value="CAG6395246.1"/>
    <property type="molecule type" value="Genomic_DNA"/>
</dbReference>
<feature type="compositionally biased region" description="Basic residues" evidence="1">
    <location>
        <begin position="21"/>
        <end position="36"/>
    </location>
</feature>
<feature type="compositionally biased region" description="Low complexity" evidence="1">
    <location>
        <begin position="80"/>
        <end position="98"/>
    </location>
</feature>
<feature type="compositionally biased region" description="Low complexity" evidence="1">
    <location>
        <begin position="108"/>
        <end position="118"/>
    </location>
</feature>
<feature type="region of interest" description="Disordered" evidence="1">
    <location>
        <begin position="21"/>
        <end position="158"/>
    </location>
</feature>
<accession>A0A9W4E8D0</accession>
<evidence type="ECO:0000313" key="3">
    <source>
        <dbReference type="Proteomes" id="UP001152519"/>
    </source>
</evidence>
<sequence>MPLMQPGPVREDLHDPLVVHRQHRPGKPFTPHRHLRPRLDPIPGRRRRIRVHRDRGDLRPGGAGAGGQDSVDPPAGTVHSCHSSSAAASSAWIRSASSRNPSTRRRAASSCCSSSPTTDGIQASQASDNPTDHNSHRVTVPMPDQAKRRPQARNDNRD</sequence>
<evidence type="ECO:0000313" key="2">
    <source>
        <dbReference type="EMBL" id="CAG6395246.1"/>
    </source>
</evidence>
<evidence type="ECO:0000256" key="1">
    <source>
        <dbReference type="SAM" id="MobiDB-lite"/>
    </source>
</evidence>
<comment type="caution">
    <text evidence="2">The sequence shown here is derived from an EMBL/GenBank/DDBJ whole genome shotgun (WGS) entry which is preliminary data.</text>
</comment>
<keyword evidence="3" id="KW-1185">Reference proteome</keyword>
<dbReference type="AlphaFoldDB" id="A0A9W4E8D0"/>